<dbReference type="Proteomes" id="UP000074294">
    <property type="component" value="Unassembled WGS sequence"/>
</dbReference>
<comment type="caution">
    <text evidence="2">The sequence shown here is derived from an EMBL/GenBank/DDBJ whole genome shotgun (WGS) entry which is preliminary data.</text>
</comment>
<feature type="domain" description="Calcineurin-like phosphoesterase" evidence="1">
    <location>
        <begin position="1"/>
        <end position="177"/>
    </location>
</feature>
<dbReference type="Gene3D" id="3.60.21.10">
    <property type="match status" value="1"/>
</dbReference>
<evidence type="ECO:0000313" key="3">
    <source>
        <dbReference type="Proteomes" id="UP000074294"/>
    </source>
</evidence>
<dbReference type="STRING" id="1776334.APZ16_02775"/>
<dbReference type="SUPFAM" id="SSF56300">
    <property type="entry name" value="Metallo-dependent phosphatases"/>
    <property type="match status" value="1"/>
</dbReference>
<dbReference type="PANTHER" id="PTHR37523">
    <property type="entry name" value="METALLOPHOSPHOESTERASE"/>
    <property type="match status" value="1"/>
</dbReference>
<name>A0A147K0L7_HADYE</name>
<dbReference type="PANTHER" id="PTHR37523:SF1">
    <property type="entry name" value="CALCINEURIN-LIKE PHOSPHOESTERASE DOMAIN-CONTAINING PROTEIN"/>
    <property type="match status" value="1"/>
</dbReference>
<reference evidence="2 3" key="1">
    <citation type="journal article" date="2016" name="Nat. Microbiol.">
        <title>Genomic inference of the metabolism of cosmopolitan subsurface Archaea, Hadesarchaea.</title>
        <authorList>
            <person name="Baker B.J."/>
            <person name="Saw J.H."/>
            <person name="Lind A.E."/>
            <person name="Lazar C.S."/>
            <person name="Hinrichs K.-U."/>
            <person name="Teske A.P."/>
            <person name="Ettema T.J."/>
        </authorList>
    </citation>
    <scope>NUCLEOTIDE SEQUENCE [LARGE SCALE GENOMIC DNA]</scope>
</reference>
<dbReference type="Pfam" id="PF00149">
    <property type="entry name" value="Metallophos"/>
    <property type="match status" value="1"/>
</dbReference>
<dbReference type="InterPro" id="IPR029052">
    <property type="entry name" value="Metallo-depent_PP-like"/>
</dbReference>
<evidence type="ECO:0000313" key="2">
    <source>
        <dbReference type="EMBL" id="KUO42379.1"/>
    </source>
</evidence>
<accession>A0A147K0L7</accession>
<gene>
    <name evidence="2" type="ORF">APZ16_02775</name>
</gene>
<protein>
    <recommendedName>
        <fullName evidence="1">Calcineurin-like phosphoesterase domain-containing protein</fullName>
    </recommendedName>
</protein>
<dbReference type="InterPro" id="IPR041733">
    <property type="entry name" value="PAE1087_MPP"/>
</dbReference>
<organism evidence="2 3">
    <name type="scientific">Hadarchaeum yellowstonense</name>
    <dbReference type="NCBI Taxonomy" id="1776334"/>
    <lineage>
        <taxon>Archaea</taxon>
        <taxon>Methanobacteriati</taxon>
        <taxon>Candidatus Hadarchaeota</taxon>
        <taxon>Candidatus Hadarchaeia</taxon>
        <taxon>Candidatus Hadarchaeales</taxon>
        <taxon>Candidatus Hadarchaeaceae</taxon>
        <taxon>Candidatus Hadarchaeum</taxon>
    </lineage>
</organism>
<sequence length="217" mass="23455">MKLLAAADFHGNSGAENNLAKLLQRGYDCLVLIGDLTNFGPPEVAESLLDLAKEAGIPCFCVPGNCDPKSILQVLDRRGVNLHGKCAKFGEFTFLGLGGSNLTPFNTPFELTETEIQEELAAASCTTEGKLILVTHAPPHGTKVDRIREGTHVGSKSIRQFIEQKEPLLVLCAHVHEGRGVDQLGRTLVVNPGPMIKGYAAEVEIEASRVNFRLLEI</sequence>
<proteinExistence type="predicted"/>
<dbReference type="InterPro" id="IPR004843">
    <property type="entry name" value="Calcineurin-like_PHP"/>
</dbReference>
<dbReference type="EMBL" id="LQMQ01000007">
    <property type="protein sequence ID" value="KUO42379.1"/>
    <property type="molecule type" value="Genomic_DNA"/>
</dbReference>
<evidence type="ECO:0000259" key="1">
    <source>
        <dbReference type="Pfam" id="PF00149"/>
    </source>
</evidence>
<dbReference type="AlphaFoldDB" id="A0A147K0L7"/>
<dbReference type="CDD" id="cd07392">
    <property type="entry name" value="MPP_PAE1087"/>
    <property type="match status" value="1"/>
</dbReference>
<dbReference type="GO" id="GO:0016787">
    <property type="term" value="F:hydrolase activity"/>
    <property type="evidence" value="ECO:0007669"/>
    <property type="project" value="InterPro"/>
</dbReference>